<comment type="caution">
    <text evidence="2">The sequence shown here is derived from an EMBL/GenBank/DDBJ whole genome shotgun (WGS) entry which is preliminary data.</text>
</comment>
<keyword evidence="3" id="KW-1185">Reference proteome</keyword>
<dbReference type="GO" id="GO:0005737">
    <property type="term" value="C:cytoplasm"/>
    <property type="evidence" value="ECO:0007669"/>
    <property type="project" value="TreeGrafter"/>
</dbReference>
<dbReference type="Proteomes" id="UP000663877">
    <property type="component" value="Unassembled WGS sequence"/>
</dbReference>
<evidence type="ECO:0000313" key="2">
    <source>
        <dbReference type="EMBL" id="CAF1648031.1"/>
    </source>
</evidence>
<dbReference type="PANTHER" id="PTHR31901:SF9">
    <property type="entry name" value="GH3 DOMAIN-CONTAINING PROTEIN"/>
    <property type="match status" value="1"/>
</dbReference>
<dbReference type="PANTHER" id="PTHR31901">
    <property type="entry name" value="GH3 DOMAIN-CONTAINING PROTEIN"/>
    <property type="match status" value="1"/>
</dbReference>
<organism evidence="2 3">
    <name type="scientific">Adineta steineri</name>
    <dbReference type="NCBI Taxonomy" id="433720"/>
    <lineage>
        <taxon>Eukaryota</taxon>
        <taxon>Metazoa</taxon>
        <taxon>Spiralia</taxon>
        <taxon>Gnathifera</taxon>
        <taxon>Rotifera</taxon>
        <taxon>Eurotatoria</taxon>
        <taxon>Bdelloidea</taxon>
        <taxon>Adinetida</taxon>
        <taxon>Adinetidae</taxon>
        <taxon>Adineta</taxon>
    </lineage>
</organism>
<evidence type="ECO:0000313" key="1">
    <source>
        <dbReference type="EMBL" id="CAF1513716.1"/>
    </source>
</evidence>
<dbReference type="EMBL" id="CAJNOI010003312">
    <property type="protein sequence ID" value="CAF1513716.1"/>
    <property type="molecule type" value="Genomic_DNA"/>
</dbReference>
<dbReference type="EMBL" id="CAJNOM010003660">
    <property type="protein sequence ID" value="CAF1648031.1"/>
    <property type="molecule type" value="Genomic_DNA"/>
</dbReference>
<evidence type="ECO:0000313" key="3">
    <source>
        <dbReference type="Proteomes" id="UP000663832"/>
    </source>
</evidence>
<dbReference type="OrthoDB" id="10004661at2759"/>
<protein>
    <submittedName>
        <fullName evidence="2">Uncharacterized protein</fullName>
    </submittedName>
</protein>
<gene>
    <name evidence="1" type="ORF">BJG266_LOCUS43874</name>
    <name evidence="2" type="ORF">QVE165_LOCUS60808</name>
</gene>
<name>A0A816EIL3_9BILA</name>
<dbReference type="Pfam" id="PF03321">
    <property type="entry name" value="GH3"/>
    <property type="match status" value="1"/>
</dbReference>
<accession>A0A816EIL3</accession>
<dbReference type="InterPro" id="IPR004993">
    <property type="entry name" value="GH3"/>
</dbReference>
<dbReference type="GO" id="GO:0016881">
    <property type="term" value="F:acid-amino acid ligase activity"/>
    <property type="evidence" value="ECO:0007669"/>
    <property type="project" value="TreeGrafter"/>
</dbReference>
<reference evidence="2" key="1">
    <citation type="submission" date="2021-02" db="EMBL/GenBank/DDBJ databases">
        <authorList>
            <person name="Nowell W R."/>
        </authorList>
    </citation>
    <scope>NUCLEOTIDE SEQUENCE</scope>
</reference>
<dbReference type="Proteomes" id="UP000663832">
    <property type="component" value="Unassembled WGS sequence"/>
</dbReference>
<dbReference type="AlphaFoldDB" id="A0A816EIL3"/>
<proteinExistence type="predicted"/>
<sequence>MDSIFEASDSGSFASYYRSILCNTQNINNKALQKILEKSGSSAFFVDRSISLFNSHYSKNEEYTLIDEFRKKVPLTTYNDFEVYINRMIYGGEKNLLTSNTIYYYAISSGTTATKKFLPFSESMLKERSINIRIGRSVIWRSLSPSSFPSPEQLSFELQSTRREEMFYKAKDGTPMGPLTQVFSIVPFDSETRRIIFDSNVIALDLIKRVGHFARGKMQTLKHKVP</sequence>